<evidence type="ECO:0000313" key="3">
    <source>
        <dbReference type="Proteomes" id="UP001595547"/>
    </source>
</evidence>
<keyword evidence="3" id="KW-1185">Reference proteome</keyword>
<comment type="caution">
    <text evidence="2">The sequence shown here is derived from an EMBL/GenBank/DDBJ whole genome shotgun (WGS) entry which is preliminary data.</text>
</comment>
<feature type="domain" description="RuvB AAA lid" evidence="1">
    <location>
        <begin position="1"/>
        <end position="29"/>
    </location>
</feature>
<name>A0ABV7J941_9RHOB</name>
<reference evidence="3" key="1">
    <citation type="journal article" date="2019" name="Int. J. Syst. Evol. Microbiol.">
        <title>The Global Catalogue of Microorganisms (GCM) 10K type strain sequencing project: providing services to taxonomists for standard genome sequencing and annotation.</title>
        <authorList>
            <consortium name="The Broad Institute Genomics Platform"/>
            <consortium name="The Broad Institute Genome Sequencing Center for Infectious Disease"/>
            <person name="Wu L."/>
            <person name="Ma J."/>
        </authorList>
    </citation>
    <scope>NUCLEOTIDE SEQUENCE [LARGE SCALE GENOMIC DNA]</scope>
    <source>
        <strain evidence="3">KCTC 52039</strain>
    </source>
</reference>
<dbReference type="Proteomes" id="UP001595547">
    <property type="component" value="Unassembled WGS sequence"/>
</dbReference>
<dbReference type="EMBL" id="JBHRTO010000007">
    <property type="protein sequence ID" value="MFC3183292.1"/>
    <property type="molecule type" value="Genomic_DNA"/>
</dbReference>
<dbReference type="Gene3D" id="1.10.8.60">
    <property type="match status" value="1"/>
</dbReference>
<dbReference type="InterPro" id="IPR041445">
    <property type="entry name" value="AAA_lid_4"/>
</dbReference>
<proteinExistence type="predicted"/>
<accession>A0ABV7J941</accession>
<dbReference type="Pfam" id="PF17864">
    <property type="entry name" value="AAA_lid_4"/>
    <property type="match status" value="1"/>
</dbReference>
<evidence type="ECO:0000259" key="1">
    <source>
        <dbReference type="Pfam" id="PF17864"/>
    </source>
</evidence>
<dbReference type="RefSeq" id="WP_380074977.1">
    <property type="nucleotide sequence ID" value="NZ_JBHRTO010000007.1"/>
</dbReference>
<protein>
    <recommendedName>
        <fullName evidence="1">RuvB AAA lid domain-containing protein</fullName>
    </recommendedName>
</protein>
<sequence length="140" mass="15477">MRRVRDFAEVKGNGRIVESIARAALDLLEAGDEMRLVLGEAGGLLFVQALVQRRDHVHDSLVQLADVAAPGKGLVTLHQRLAQCLDLGFRTRHLRLLCVGSLRLALLVGAQRLLEPQPLPARYVRVEFLVLKTGHHCLPP</sequence>
<evidence type="ECO:0000313" key="2">
    <source>
        <dbReference type="EMBL" id="MFC3183292.1"/>
    </source>
</evidence>
<organism evidence="2 3">
    <name type="scientific">Cypionkella sinensis</name>
    <dbReference type="NCBI Taxonomy" id="1756043"/>
    <lineage>
        <taxon>Bacteria</taxon>
        <taxon>Pseudomonadati</taxon>
        <taxon>Pseudomonadota</taxon>
        <taxon>Alphaproteobacteria</taxon>
        <taxon>Rhodobacterales</taxon>
        <taxon>Paracoccaceae</taxon>
        <taxon>Cypionkella</taxon>
    </lineage>
</organism>
<gene>
    <name evidence="2" type="ORF">ACFOGH_20090</name>
</gene>